<name>A0A540X0E6_9BACT</name>
<dbReference type="Proteomes" id="UP000315369">
    <property type="component" value="Unassembled WGS sequence"/>
</dbReference>
<dbReference type="PANTHER" id="PTHR35861:SF1">
    <property type="entry name" value="PHAGE TAIL SHEATH PROTEIN"/>
    <property type="match status" value="1"/>
</dbReference>
<dbReference type="InterPro" id="IPR036116">
    <property type="entry name" value="FN3_sf"/>
</dbReference>
<gene>
    <name evidence="1" type="ORF">FJV41_17270</name>
</gene>
<evidence type="ECO:0000313" key="2">
    <source>
        <dbReference type="Proteomes" id="UP000315369"/>
    </source>
</evidence>
<dbReference type="RefSeq" id="WP_141643597.1">
    <property type="nucleotide sequence ID" value="NZ_VIFM01000060.1"/>
</dbReference>
<dbReference type="Gene3D" id="2.60.40.10">
    <property type="entry name" value="Immunoglobulins"/>
    <property type="match status" value="1"/>
</dbReference>
<dbReference type="PANTHER" id="PTHR35861">
    <property type="match status" value="1"/>
</dbReference>
<proteinExistence type="predicted"/>
<evidence type="ECO:0000313" key="1">
    <source>
        <dbReference type="EMBL" id="TQF14745.1"/>
    </source>
</evidence>
<keyword evidence="2" id="KW-1185">Reference proteome</keyword>
<reference evidence="1 2" key="1">
    <citation type="submission" date="2019-06" db="EMBL/GenBank/DDBJ databases">
        <authorList>
            <person name="Livingstone P."/>
            <person name="Whitworth D."/>
        </authorList>
    </citation>
    <scope>NUCLEOTIDE SEQUENCE [LARGE SCALE GENOMIC DNA]</scope>
    <source>
        <strain evidence="1 2">AM401</strain>
    </source>
</reference>
<protein>
    <submittedName>
        <fullName evidence="1">Uncharacterized protein</fullName>
    </submittedName>
</protein>
<organism evidence="1 2">
    <name type="scientific">Myxococcus llanfairpwllgwyngyllgogerychwyrndrobwllllantysiliogogogochensis</name>
    <dbReference type="NCBI Taxonomy" id="2590453"/>
    <lineage>
        <taxon>Bacteria</taxon>
        <taxon>Pseudomonadati</taxon>
        <taxon>Myxococcota</taxon>
        <taxon>Myxococcia</taxon>
        <taxon>Myxococcales</taxon>
        <taxon>Cystobacterineae</taxon>
        <taxon>Myxococcaceae</taxon>
        <taxon>Myxococcus</taxon>
    </lineage>
</organism>
<dbReference type="OrthoDB" id="9767864at2"/>
<dbReference type="EMBL" id="VIFM01000060">
    <property type="protein sequence ID" value="TQF14745.1"/>
    <property type="molecule type" value="Genomic_DNA"/>
</dbReference>
<dbReference type="InterPro" id="IPR052042">
    <property type="entry name" value="Tail_sheath_structural"/>
</dbReference>
<dbReference type="AlphaFoldDB" id="A0A540X0E6"/>
<comment type="caution">
    <text evidence="1">The sequence shown here is derived from an EMBL/GenBank/DDBJ whole genome shotgun (WGS) entry which is preliminary data.</text>
</comment>
<sequence>MSRPAARRLPGLRFEIQAPSVVDVLPRMDVGAFVGFASSGPLHVPVAVEDVADFEAVFGEAPLLAWDAERGEPVQGHLASAVRAFFRNGGRRCWVVRVAGPDAKSNTFPVPGLLRCSEGGAVSTAVARARSEGSWSDPVRVAASIHRELVDLVDWSTMGGGDATLVVTASGGVAVGDLLRVGFDGTACALLVPVEAVEAVGQEAAPSYSGPAPRRVTVRVRTKKARWLESSVAPTSLPTASWTRGEGEVATLGVTAMTDPGPGDAPRVLTLTLSVTPEGAPPPGAVLRLMEASLGEHWLLVESVMLGQVGAGAVQVSGVASRVLTSTPGAVSSAPAWCERLTLGLWTRRSAEQPAQLERLGLCPSHPRHWAALPTDTERARFEDAETLPSRLPEERLPSDWRQGIPSSRFPLAGPGARGEAFSIPLGLSDSPTAYVGCTPPAGDSLTRDGLASFDADLFLDADLKSVSIEALPAQADFLRYQSSRPRSLKGLHAVMDRLDATLVAAPDAIHRAWVLTGRPSVPPPAPNEPLPEPDWGTFLDCAHEPPPAPAPLVASPPEPTSSQPFTLTWATLPGTGIEYVLEEALRPDFSDAAVLYRGPLTTRTLYGRTPGTRYHRVRAERAGITGPWTPGMAVSVSPPARWQLLPASSYDVGPLLAVQRALVRMARARGDLLAVLSLPEHYREEDALAHAGTLQSPLGAEEDGVPPIGFAEDAALSHGALYHPWTFVSEENKPAEPRRMPPDGNACGVLARRALERGAWVAPANEPWTGVVALSPALGRDWWLDLQEAQVNVVRQEPRAFLTLSADTLATDPELRPIHVRRLLSLLRRAALRLGATYVFEPNDASFRRRVQRGFESLLGDLFVRGAFAGKTREGAFQVVTGSELNTPSLVEQGRFYVDLRVAPSQPLTFLNVRLVQSGDRGLVTEAR</sequence>
<dbReference type="SUPFAM" id="SSF49265">
    <property type="entry name" value="Fibronectin type III"/>
    <property type="match status" value="1"/>
</dbReference>
<dbReference type="InterPro" id="IPR013783">
    <property type="entry name" value="Ig-like_fold"/>
</dbReference>
<accession>A0A540X0E6</accession>
<dbReference type="Gene3D" id="3.40.50.11780">
    <property type="match status" value="2"/>
</dbReference>